<sequence>MTRQIDVQAADEVEDVSPLHVIYPPRPIGQGQRRSTFWKAVIRALLGGHQQSAVVAGN</sequence>
<dbReference type="Proteomes" id="UP000638560">
    <property type="component" value="Unassembled WGS sequence"/>
</dbReference>
<accession>A0ABS0HA68</accession>
<organism evidence="1 2">
    <name type="scientific">Plantactinospora alkalitolerans</name>
    <dbReference type="NCBI Taxonomy" id="2789879"/>
    <lineage>
        <taxon>Bacteria</taxon>
        <taxon>Bacillati</taxon>
        <taxon>Actinomycetota</taxon>
        <taxon>Actinomycetes</taxon>
        <taxon>Micromonosporales</taxon>
        <taxon>Micromonosporaceae</taxon>
        <taxon>Plantactinospora</taxon>
    </lineage>
</organism>
<proteinExistence type="predicted"/>
<evidence type="ECO:0000313" key="2">
    <source>
        <dbReference type="Proteomes" id="UP000638560"/>
    </source>
</evidence>
<keyword evidence="2" id="KW-1185">Reference proteome</keyword>
<name>A0ABS0HA68_9ACTN</name>
<evidence type="ECO:0000313" key="1">
    <source>
        <dbReference type="EMBL" id="MBF9135054.1"/>
    </source>
</evidence>
<dbReference type="EMBL" id="JADPUN010000410">
    <property type="protein sequence ID" value="MBF9135054.1"/>
    <property type="molecule type" value="Genomic_DNA"/>
</dbReference>
<reference evidence="1 2" key="1">
    <citation type="submission" date="2020-11" db="EMBL/GenBank/DDBJ databases">
        <title>A novel isolate from a Black sea contaminated sediment with potential to produce alkanes: Plantactinospora alkalitolerans sp. nov.</title>
        <authorList>
            <person name="Carro L."/>
            <person name="Veyisoglu A."/>
            <person name="Guven K."/>
            <person name="Schumann P."/>
            <person name="Klenk H.-P."/>
            <person name="Sahin N."/>
        </authorList>
    </citation>
    <scope>NUCLEOTIDE SEQUENCE [LARGE SCALE GENOMIC DNA]</scope>
    <source>
        <strain evidence="1 2">S1510</strain>
    </source>
</reference>
<dbReference type="RefSeq" id="WP_196206517.1">
    <property type="nucleotide sequence ID" value="NZ_JADPUN010000410.1"/>
</dbReference>
<comment type="caution">
    <text evidence="1">The sequence shown here is derived from an EMBL/GenBank/DDBJ whole genome shotgun (WGS) entry which is preliminary data.</text>
</comment>
<gene>
    <name evidence="1" type="ORF">I0C86_39955</name>
</gene>
<protein>
    <submittedName>
        <fullName evidence="1">Uncharacterized protein</fullName>
    </submittedName>
</protein>